<proteinExistence type="predicted"/>
<gene>
    <name evidence="2" type="ORF">Acy02nite_14060</name>
</gene>
<keyword evidence="3" id="KW-1185">Reference proteome</keyword>
<protein>
    <recommendedName>
        <fullName evidence="1">AbiEi antitoxin N-terminal domain-containing protein</fullName>
    </recommendedName>
</protein>
<dbReference type="AlphaFoldDB" id="A0A919ICG0"/>
<dbReference type="EMBL" id="BOMH01000010">
    <property type="protein sequence ID" value="GID63525.1"/>
    <property type="molecule type" value="Genomic_DNA"/>
</dbReference>
<accession>A0A919ICG0</accession>
<organism evidence="2 3">
    <name type="scientific">Actinoplanes cyaneus</name>
    <dbReference type="NCBI Taxonomy" id="52696"/>
    <lineage>
        <taxon>Bacteria</taxon>
        <taxon>Bacillati</taxon>
        <taxon>Actinomycetota</taxon>
        <taxon>Actinomycetes</taxon>
        <taxon>Micromonosporales</taxon>
        <taxon>Micromonosporaceae</taxon>
        <taxon>Actinoplanes</taxon>
    </lineage>
</organism>
<name>A0A919ICG0_9ACTN</name>
<reference evidence="2" key="1">
    <citation type="submission" date="2021-01" db="EMBL/GenBank/DDBJ databases">
        <title>Whole genome shotgun sequence of Actinoplanes cyaneus NBRC 14990.</title>
        <authorList>
            <person name="Komaki H."/>
            <person name="Tamura T."/>
        </authorList>
    </citation>
    <scope>NUCLEOTIDE SEQUENCE</scope>
    <source>
        <strain evidence="2">NBRC 14990</strain>
    </source>
</reference>
<dbReference type="RefSeq" id="WP_203738972.1">
    <property type="nucleotide sequence ID" value="NZ_BAAAUC010000011.1"/>
</dbReference>
<dbReference type="InterPro" id="IPR025159">
    <property type="entry name" value="AbiEi_N"/>
</dbReference>
<dbReference type="Pfam" id="PF13338">
    <property type="entry name" value="AbiEi_4"/>
    <property type="match status" value="1"/>
</dbReference>
<evidence type="ECO:0000313" key="2">
    <source>
        <dbReference type="EMBL" id="GID63525.1"/>
    </source>
</evidence>
<sequence length="213" mass="23375">MTTCDSTPRNAPALHALLHRQDGLITWQQARQQLSDKAVRHRLRSGRWRRVHHGLYLTRADDADDRQRLWIASLTAGHGRPAPLAGVTALRLLGLDTGPVAGDLPVHVLVPASRPARHTPPDVVVHRTRRLGSADVCPTAAPPCTTAARALIDAVEWAADGLEAMIVLGAVQHQQLVSSAQIRPVLARLPRLTRRELIEDTVLDDDWDLPRAT</sequence>
<comment type="caution">
    <text evidence="2">The sequence shown here is derived from an EMBL/GenBank/DDBJ whole genome shotgun (WGS) entry which is preliminary data.</text>
</comment>
<evidence type="ECO:0000313" key="3">
    <source>
        <dbReference type="Proteomes" id="UP000619479"/>
    </source>
</evidence>
<evidence type="ECO:0000259" key="1">
    <source>
        <dbReference type="Pfam" id="PF13338"/>
    </source>
</evidence>
<dbReference type="Proteomes" id="UP000619479">
    <property type="component" value="Unassembled WGS sequence"/>
</dbReference>
<feature type="domain" description="AbiEi antitoxin N-terminal" evidence="1">
    <location>
        <begin position="16"/>
        <end position="57"/>
    </location>
</feature>